<organism evidence="2 3">
    <name type="scientific">Taxus chinensis</name>
    <name type="common">Chinese yew</name>
    <name type="synonym">Taxus wallichiana var. chinensis</name>
    <dbReference type="NCBI Taxonomy" id="29808"/>
    <lineage>
        <taxon>Eukaryota</taxon>
        <taxon>Viridiplantae</taxon>
        <taxon>Streptophyta</taxon>
        <taxon>Embryophyta</taxon>
        <taxon>Tracheophyta</taxon>
        <taxon>Spermatophyta</taxon>
        <taxon>Pinopsida</taxon>
        <taxon>Pinidae</taxon>
        <taxon>Conifers II</taxon>
        <taxon>Cupressales</taxon>
        <taxon>Taxaceae</taxon>
        <taxon>Taxus</taxon>
    </lineage>
</organism>
<sequence length="57" mass="6389">KISTLDIDKMGTIMKALEGYAKEEESNSEEEDFSEDSESRERDSSGDDKDVLEINAT</sequence>
<gene>
    <name evidence="2" type="ORF">KI387_023611</name>
</gene>
<dbReference type="AlphaFoldDB" id="A0AA38G522"/>
<dbReference type="EMBL" id="JAHRHJ020000005">
    <property type="protein sequence ID" value="KAH9314984.1"/>
    <property type="molecule type" value="Genomic_DNA"/>
</dbReference>
<keyword evidence="3" id="KW-1185">Reference proteome</keyword>
<name>A0AA38G522_TAXCH</name>
<feature type="region of interest" description="Disordered" evidence="1">
    <location>
        <begin position="18"/>
        <end position="57"/>
    </location>
</feature>
<evidence type="ECO:0000313" key="3">
    <source>
        <dbReference type="Proteomes" id="UP000824469"/>
    </source>
</evidence>
<comment type="caution">
    <text evidence="2">The sequence shown here is derived from an EMBL/GenBank/DDBJ whole genome shotgun (WGS) entry which is preliminary data.</text>
</comment>
<accession>A0AA38G522</accession>
<feature type="non-terminal residue" evidence="2">
    <location>
        <position position="1"/>
    </location>
</feature>
<dbReference type="Proteomes" id="UP000824469">
    <property type="component" value="Unassembled WGS sequence"/>
</dbReference>
<feature type="compositionally biased region" description="Basic and acidic residues" evidence="1">
    <location>
        <begin position="37"/>
        <end position="57"/>
    </location>
</feature>
<reference evidence="2 3" key="1">
    <citation type="journal article" date="2021" name="Nat. Plants">
        <title>The Taxus genome provides insights into paclitaxel biosynthesis.</title>
        <authorList>
            <person name="Xiong X."/>
            <person name="Gou J."/>
            <person name="Liao Q."/>
            <person name="Li Y."/>
            <person name="Zhou Q."/>
            <person name="Bi G."/>
            <person name="Li C."/>
            <person name="Du R."/>
            <person name="Wang X."/>
            <person name="Sun T."/>
            <person name="Guo L."/>
            <person name="Liang H."/>
            <person name="Lu P."/>
            <person name="Wu Y."/>
            <person name="Zhang Z."/>
            <person name="Ro D.K."/>
            <person name="Shang Y."/>
            <person name="Huang S."/>
            <person name="Yan J."/>
        </authorList>
    </citation>
    <scope>NUCLEOTIDE SEQUENCE [LARGE SCALE GENOMIC DNA]</scope>
    <source>
        <strain evidence="2">Ta-2019</strain>
    </source>
</reference>
<protein>
    <submittedName>
        <fullName evidence="2">Uncharacterized protein</fullName>
    </submittedName>
</protein>
<proteinExistence type="predicted"/>
<evidence type="ECO:0000313" key="2">
    <source>
        <dbReference type="EMBL" id="KAH9314984.1"/>
    </source>
</evidence>
<feature type="compositionally biased region" description="Acidic residues" evidence="1">
    <location>
        <begin position="26"/>
        <end position="36"/>
    </location>
</feature>
<evidence type="ECO:0000256" key="1">
    <source>
        <dbReference type="SAM" id="MobiDB-lite"/>
    </source>
</evidence>